<feature type="region of interest" description="Disordered" evidence="1">
    <location>
        <begin position="110"/>
        <end position="144"/>
    </location>
</feature>
<keyword evidence="2" id="KW-0472">Membrane</keyword>
<dbReference type="OrthoDB" id="9762883at2"/>
<dbReference type="PANTHER" id="PTHR34978">
    <property type="entry name" value="POSSIBLE SENSOR-TRANSDUCER PROTEIN BLAR"/>
    <property type="match status" value="1"/>
</dbReference>
<dbReference type="Proteomes" id="UP000183952">
    <property type="component" value="Unassembled WGS sequence"/>
</dbReference>
<accession>A0A1M6QYQ9</accession>
<evidence type="ECO:0000259" key="3">
    <source>
        <dbReference type="Pfam" id="PF05569"/>
    </source>
</evidence>
<feature type="transmembrane region" description="Helical" evidence="2">
    <location>
        <begin position="199"/>
        <end position="220"/>
    </location>
</feature>
<sequence>MQFNISYVIFLSILCSILIVAIKILTPLVDKKLRRTWRYCAWIIIGIRLLLPFDLSMNNMRLDLLNSEIIKKYVAVSQNGAEIKGGQDSITAINSYNTANKAINSNNKVTGSNGEITDNNNKVTGTNSRVTNNPSKVSATNSKGSGTVSGISDINGNILGGNVNGQVPSNGEKRAETWASMWLEDLQQQRGSFYNTSSIIFIVWIFGALIMMIYNIFMYIMMKKKLKKSSQVMQDVEVRSQLRSIRKTLGVNKIIDFRSTHMVDSPLVMGCRKPVLYLTYDDYSEEELYYILAHELTHVKKHHATIKFLFAMINSLYWFNPFVYLMTREMSKDMEILCDEGVSKVIGAEKRKSYCEVILKCVTMKSGQNLLFSSSFGGKKNQVKERLTHIMNIKKKNRGIALASFIFIAMIGVTLLVSFGGKNAVTSDNNTLGAGEKINKDLELLQKRVDNVMSLAVVPGAKESTREEGEKFISSIPFKEDYDFKIYESSKNSQGTSEPVRYAIGICNKKQSPIMDLQMAYNFKDGSNNDKIENIVFQKYEDYSPKGVYLLKNMDNCVSLDNGKIIVSVNSDSNKQIAEAMENFKFGEEGLAYLEDVVKRNAQLSTLENKDFIETKVWKGNRKKTEYVALKGEEKNKAMSSEKNVSDSDNNILKNAIEKGIRVVIDGKDIKVNQWALDTAKARCGYETFSMDDIKDIKQAKLVRYNEYWSSTKVEIDEKEQILSDSEEISKIVASLKKGTLNTQPSNYIPYITMCDVVLNLSKADGSMINIPIVDYDVENNFFLGDNFYGLNNKSSEQIMSCFNEIGQSIYKLANVNINEKVVDKNSTFYLGMPRQDAEKLMFKQGIYNPNTTAITSYPSDMKWGDVQCHIENMGLTFTTKDAKESLYSIDVSDPSIVSNAGLKVGDSKATMEKLYGTNYNSEKIISGNGDGEIQRCVYEFKENTFSVNIKQDKVESWSIDKDIYKHKRENRPIYMDQWEATSIVKNNSGVTMEKLNNAKTSSGNNLFFLENTLSVYDKSYSKLIYSGYGVKYEEKTLSASQFEKDNNISLKSLGITSQEIIWVKPNYLNNETPMTIIMGKDSVDSNGADKALLLMNGDCIELSRIRYN</sequence>
<organism evidence="4 5">
    <name type="scientific">Hathewaya proteolytica DSM 3090</name>
    <dbReference type="NCBI Taxonomy" id="1121331"/>
    <lineage>
        <taxon>Bacteria</taxon>
        <taxon>Bacillati</taxon>
        <taxon>Bacillota</taxon>
        <taxon>Clostridia</taxon>
        <taxon>Eubacteriales</taxon>
        <taxon>Clostridiaceae</taxon>
        <taxon>Hathewaya</taxon>
    </lineage>
</organism>
<evidence type="ECO:0000256" key="2">
    <source>
        <dbReference type="SAM" id="Phobius"/>
    </source>
</evidence>
<feature type="transmembrane region" description="Helical" evidence="2">
    <location>
        <begin position="400"/>
        <end position="421"/>
    </location>
</feature>
<dbReference type="EMBL" id="FRAD01000019">
    <property type="protein sequence ID" value="SHK25372.1"/>
    <property type="molecule type" value="Genomic_DNA"/>
</dbReference>
<dbReference type="CDD" id="cd07341">
    <property type="entry name" value="M56_BlaR1_MecR1_like"/>
    <property type="match status" value="1"/>
</dbReference>
<feature type="transmembrane region" description="Helical" evidence="2">
    <location>
        <begin position="6"/>
        <end position="25"/>
    </location>
</feature>
<reference evidence="4 5" key="1">
    <citation type="submission" date="2016-11" db="EMBL/GenBank/DDBJ databases">
        <authorList>
            <person name="Jaros S."/>
            <person name="Januszkiewicz K."/>
            <person name="Wedrychowicz H."/>
        </authorList>
    </citation>
    <scope>NUCLEOTIDE SEQUENCE [LARGE SCALE GENOMIC DNA]</scope>
    <source>
        <strain evidence="4 5">DSM 3090</strain>
    </source>
</reference>
<dbReference type="RefSeq" id="WP_072904093.1">
    <property type="nucleotide sequence ID" value="NZ_FRAD01000019.1"/>
</dbReference>
<feature type="domain" description="Peptidase M56" evidence="3">
    <location>
        <begin position="193"/>
        <end position="390"/>
    </location>
</feature>
<proteinExistence type="predicted"/>
<keyword evidence="5" id="KW-1185">Reference proteome</keyword>
<evidence type="ECO:0000313" key="5">
    <source>
        <dbReference type="Proteomes" id="UP000183952"/>
    </source>
</evidence>
<keyword evidence="2" id="KW-1133">Transmembrane helix</keyword>
<dbReference type="PANTHER" id="PTHR34978:SF3">
    <property type="entry name" value="SLR0241 PROTEIN"/>
    <property type="match status" value="1"/>
</dbReference>
<dbReference type="STRING" id="1121331.SAMN02745248_02163"/>
<feature type="transmembrane region" description="Helical" evidence="2">
    <location>
        <begin position="37"/>
        <end position="55"/>
    </location>
</feature>
<dbReference type="InterPro" id="IPR052173">
    <property type="entry name" value="Beta-lactam_resp_regulator"/>
</dbReference>
<keyword evidence="2" id="KW-0812">Transmembrane</keyword>
<protein>
    <submittedName>
        <fullName evidence="4">BlaR1 peptidase M56</fullName>
    </submittedName>
</protein>
<dbReference type="Pfam" id="PF05569">
    <property type="entry name" value="Peptidase_M56"/>
    <property type="match status" value="1"/>
</dbReference>
<dbReference type="AlphaFoldDB" id="A0A1M6QYQ9"/>
<evidence type="ECO:0000256" key="1">
    <source>
        <dbReference type="SAM" id="MobiDB-lite"/>
    </source>
</evidence>
<evidence type="ECO:0000313" key="4">
    <source>
        <dbReference type="EMBL" id="SHK25372.1"/>
    </source>
</evidence>
<dbReference type="InterPro" id="IPR008756">
    <property type="entry name" value="Peptidase_M56"/>
</dbReference>
<gene>
    <name evidence="4" type="ORF">SAMN02745248_02163</name>
</gene>
<name>A0A1M6QYQ9_9CLOT</name>